<accession>A0A5J4P3A3</accession>
<dbReference type="InterPro" id="IPR000225">
    <property type="entry name" value="Armadillo"/>
</dbReference>
<dbReference type="EMBL" id="QNGE01000015">
    <property type="protein sequence ID" value="KAA3682435.1"/>
    <property type="molecule type" value="Genomic_DNA"/>
</dbReference>
<reference evidence="2 3" key="1">
    <citation type="journal article" date="2019" name="Gigascience">
        <title>Whole-genome sequence of the oriental lung fluke Paragonimus westermani.</title>
        <authorList>
            <person name="Oey H."/>
            <person name="Zakrzewski M."/>
            <person name="Narain K."/>
            <person name="Devi K.R."/>
            <person name="Agatsuma T."/>
            <person name="Nawaratna S."/>
            <person name="Gobert G.N."/>
            <person name="Jones M.K."/>
            <person name="Ragan M.A."/>
            <person name="McManus D.P."/>
            <person name="Krause L."/>
        </authorList>
    </citation>
    <scope>NUCLEOTIDE SEQUENCE [LARGE SCALE GENOMIC DNA]</scope>
    <source>
        <strain evidence="2 3">IND2009</strain>
    </source>
</reference>
<proteinExistence type="predicted"/>
<dbReference type="AlphaFoldDB" id="A0A5J4P3A3"/>
<evidence type="ECO:0000313" key="3">
    <source>
        <dbReference type="Proteomes" id="UP000324629"/>
    </source>
</evidence>
<keyword evidence="3" id="KW-1185">Reference proteome</keyword>
<dbReference type="InterPro" id="IPR011989">
    <property type="entry name" value="ARM-like"/>
</dbReference>
<organism evidence="2 3">
    <name type="scientific">Paragonimus westermani</name>
    <dbReference type="NCBI Taxonomy" id="34504"/>
    <lineage>
        <taxon>Eukaryota</taxon>
        <taxon>Metazoa</taxon>
        <taxon>Spiralia</taxon>
        <taxon>Lophotrochozoa</taxon>
        <taxon>Platyhelminthes</taxon>
        <taxon>Trematoda</taxon>
        <taxon>Digenea</taxon>
        <taxon>Plagiorchiida</taxon>
        <taxon>Troglotremata</taxon>
        <taxon>Troglotrematidae</taxon>
        <taxon>Paragonimus</taxon>
    </lineage>
</organism>
<protein>
    <submittedName>
        <fullName evidence="2">Junction plakoglobin</fullName>
    </submittedName>
</protein>
<dbReference type="Gene3D" id="1.25.10.10">
    <property type="entry name" value="Leucine-rich Repeat Variant"/>
    <property type="match status" value="1"/>
</dbReference>
<dbReference type="InterPro" id="IPR013284">
    <property type="entry name" value="Beta-catenin"/>
</dbReference>
<dbReference type="GO" id="GO:0007155">
    <property type="term" value="P:cell adhesion"/>
    <property type="evidence" value="ECO:0007669"/>
    <property type="project" value="InterPro"/>
</dbReference>
<feature type="compositionally biased region" description="Low complexity" evidence="1">
    <location>
        <begin position="22"/>
        <end position="37"/>
    </location>
</feature>
<feature type="region of interest" description="Disordered" evidence="1">
    <location>
        <begin position="1"/>
        <end position="45"/>
    </location>
</feature>
<dbReference type="InterPro" id="IPR016024">
    <property type="entry name" value="ARM-type_fold"/>
</dbReference>
<dbReference type="SMART" id="SM00185">
    <property type="entry name" value="ARM"/>
    <property type="match status" value="4"/>
</dbReference>
<dbReference type="GO" id="GO:0045296">
    <property type="term" value="F:cadherin binding"/>
    <property type="evidence" value="ECO:0007669"/>
    <property type="project" value="InterPro"/>
</dbReference>
<evidence type="ECO:0000256" key="1">
    <source>
        <dbReference type="SAM" id="MobiDB-lite"/>
    </source>
</evidence>
<comment type="caution">
    <text evidence="2">The sequence shown here is derived from an EMBL/GenBank/DDBJ whole genome shotgun (WGS) entry which is preliminary data.</text>
</comment>
<gene>
    <name evidence="2" type="ORF">DEA37_0007589</name>
</gene>
<name>A0A5J4P3A3_9TREM</name>
<dbReference type="PANTHER" id="PTHR45976">
    <property type="entry name" value="ARMADILLO SEGMENT POLARITY PROTEIN"/>
    <property type="match status" value="1"/>
</dbReference>
<sequence length="772" mass="85579">MDMPQQAFSDSEDELEMDFNPSIDSLSDSNSSCTLDSGVSSGTRTTSDNSWYPLEIDNQWSDSPDSLFSFEAQNVLISQAIYFLQSSDSDCSLNASAYLFHLCRGGCSPMLFQACPYMLDAMLSVIRSPSTYVVESFHFLSGILYYLSHTEEGVDIILSSNGVEILSYFLISPLESVLYYTVAALHSLLLARRSARDVVRDSCIVDRLILLLNLSVSYSGITEQHKNGGLFPYVNPKFLAVLCDSLHILAYGHEATKRAFIEQGAIRSLVQLISRSYYEKLLWTGTRLLRVLSAWLPAKLEVLANDNFLQFFSHCISFGSFRVTASALWTLRNLSDLVLNKLAVDVILSVVERLISQLQQSFKSIEQTLPHQSVIDSKDHVVLCRCIMDIVGNLTCGNCTIKCHLVKLNGINLIARMLCCTLRNLTYRPPTTSPVSTVFDTHTHSALCQSLSNLTLRSIEPPEVSPRCVHNSRTLKDERSSCPSILPAQCPSSFTSSALASLSIDCSPNRSPSPGHSFRSSKPSPYVAFSRSTVNPSAISVTPSLCSHTYIPWSCLSASIDLLESGFRCLAHLTAGHSDVLGAVSSILHQRMSSHMLVSGAPSQLFIPLLEYCSLTESCARSKLAHPSTTSNEPIIQTLQLIRAWTTFVNNLWTVLCSGEPNQTKFTKTTYRHFSRSGLLHLRHSLRRLNQQLTTLAEAFCSPVHRGTQLSSHRLKTESALFQNSAVNVLLIDLFKYIKCTLVDGKMVDSVDSFCRLFLRLRAVRSKSLSAV</sequence>
<dbReference type="SUPFAM" id="SSF48371">
    <property type="entry name" value="ARM repeat"/>
    <property type="match status" value="1"/>
</dbReference>
<dbReference type="Proteomes" id="UP000324629">
    <property type="component" value="Unassembled WGS sequence"/>
</dbReference>
<evidence type="ECO:0000313" key="2">
    <source>
        <dbReference type="EMBL" id="KAA3682435.1"/>
    </source>
</evidence>